<name>A0A443ZR62_9PSED</name>
<dbReference type="Pfam" id="PF00072">
    <property type="entry name" value="Response_reg"/>
    <property type="match status" value="1"/>
</dbReference>
<dbReference type="GO" id="GO:0000160">
    <property type="term" value="P:phosphorelay signal transduction system"/>
    <property type="evidence" value="ECO:0007669"/>
    <property type="project" value="InterPro"/>
</dbReference>
<feature type="domain" description="HTH luxR-type" evidence="6">
    <location>
        <begin position="139"/>
        <end position="204"/>
    </location>
</feature>
<dbReference type="SUPFAM" id="SSF46894">
    <property type="entry name" value="C-terminal effector domain of the bipartite response regulators"/>
    <property type="match status" value="1"/>
</dbReference>
<evidence type="ECO:0000259" key="7">
    <source>
        <dbReference type="PROSITE" id="PS50110"/>
    </source>
</evidence>
<evidence type="ECO:0000256" key="5">
    <source>
        <dbReference type="PROSITE-ProRule" id="PRU00169"/>
    </source>
</evidence>
<dbReference type="RefSeq" id="WP_128325182.1">
    <property type="nucleotide sequence ID" value="NZ_JADUCM010000010.1"/>
</dbReference>
<dbReference type="STRING" id="237609.PSAKL28_23350"/>
<dbReference type="InterPro" id="IPR039420">
    <property type="entry name" value="WalR-like"/>
</dbReference>
<dbReference type="InterPro" id="IPR001789">
    <property type="entry name" value="Sig_transdc_resp-reg_receiver"/>
</dbReference>
<evidence type="ECO:0000313" key="8">
    <source>
        <dbReference type="EMBL" id="RWU21580.1"/>
    </source>
</evidence>
<dbReference type="OrthoDB" id="9796655at2"/>
<dbReference type="PANTHER" id="PTHR43214:SF41">
    <property type="entry name" value="NITRATE_NITRITE RESPONSE REGULATOR PROTEIN NARP"/>
    <property type="match status" value="1"/>
</dbReference>
<dbReference type="InterPro" id="IPR016032">
    <property type="entry name" value="Sig_transdc_resp-reg_C-effctor"/>
</dbReference>
<proteinExistence type="predicted"/>
<dbReference type="PROSITE" id="PS50043">
    <property type="entry name" value="HTH_LUXR_2"/>
    <property type="match status" value="1"/>
</dbReference>
<keyword evidence="1 5" id="KW-0597">Phosphoprotein</keyword>
<dbReference type="PRINTS" id="PR00038">
    <property type="entry name" value="HTHLUXR"/>
</dbReference>
<dbReference type="AlphaFoldDB" id="A0A443ZR62"/>
<dbReference type="EMBL" id="QJRG01000047">
    <property type="protein sequence ID" value="RWU21580.1"/>
    <property type="molecule type" value="Genomic_DNA"/>
</dbReference>
<dbReference type="PROSITE" id="PS00622">
    <property type="entry name" value="HTH_LUXR_1"/>
    <property type="match status" value="1"/>
</dbReference>
<dbReference type="PANTHER" id="PTHR43214">
    <property type="entry name" value="TWO-COMPONENT RESPONSE REGULATOR"/>
    <property type="match status" value="1"/>
</dbReference>
<dbReference type="Gene3D" id="1.10.10.10">
    <property type="entry name" value="Winged helix-like DNA-binding domain superfamily/Winged helix DNA-binding domain"/>
    <property type="match status" value="1"/>
</dbReference>
<dbReference type="SUPFAM" id="SSF52172">
    <property type="entry name" value="CheY-like"/>
    <property type="match status" value="1"/>
</dbReference>
<feature type="domain" description="Response regulatory" evidence="7">
    <location>
        <begin position="3"/>
        <end position="120"/>
    </location>
</feature>
<comment type="caution">
    <text evidence="8">The sequence shown here is derived from an EMBL/GenBank/DDBJ whole genome shotgun (WGS) entry which is preliminary data.</text>
</comment>
<dbReference type="Proteomes" id="UP000288983">
    <property type="component" value="Unassembled WGS sequence"/>
</dbReference>
<evidence type="ECO:0000313" key="9">
    <source>
        <dbReference type="Proteomes" id="UP000288983"/>
    </source>
</evidence>
<evidence type="ECO:0000259" key="6">
    <source>
        <dbReference type="PROSITE" id="PS50043"/>
    </source>
</evidence>
<organism evidence="8 9">
    <name type="scientific">Pseudomonas alkylphenolica</name>
    <dbReference type="NCBI Taxonomy" id="237609"/>
    <lineage>
        <taxon>Bacteria</taxon>
        <taxon>Pseudomonadati</taxon>
        <taxon>Pseudomonadota</taxon>
        <taxon>Gammaproteobacteria</taxon>
        <taxon>Pseudomonadales</taxon>
        <taxon>Pseudomonadaceae</taxon>
        <taxon>Pseudomonas</taxon>
    </lineage>
</organism>
<dbReference type="Pfam" id="PF00196">
    <property type="entry name" value="GerE"/>
    <property type="match status" value="1"/>
</dbReference>
<sequence>MTTVLIVDDHPTTRLALRTLLHRESQHFTVVGEATDGSSATQMARDLKPDVVILDIGLPGIDGLNVIKRLHGLEPVPRIMVLTGQPADLIARRCIEAGASAFVHKDEDLEVLLSALKAMVRGYSTFPDLSTQKGPALTEQQRLSKLSDQELAVLRLLTEGRSNNAIAEHMHLSAKTVSTYKTRILEKLELKSLVELFELSKRHLS</sequence>
<dbReference type="SMART" id="SM00421">
    <property type="entry name" value="HTH_LUXR"/>
    <property type="match status" value="1"/>
</dbReference>
<dbReference type="Gene3D" id="3.40.50.2300">
    <property type="match status" value="1"/>
</dbReference>
<protein>
    <submittedName>
        <fullName evidence="8">DNA-binding response regulator</fullName>
    </submittedName>
</protein>
<gene>
    <name evidence="8" type="ORF">DM813_20625</name>
</gene>
<dbReference type="SMART" id="SM00448">
    <property type="entry name" value="REC"/>
    <property type="match status" value="1"/>
</dbReference>
<dbReference type="InterPro" id="IPR058245">
    <property type="entry name" value="NreC/VraR/RcsB-like_REC"/>
</dbReference>
<dbReference type="InterPro" id="IPR011006">
    <property type="entry name" value="CheY-like_superfamily"/>
</dbReference>
<evidence type="ECO:0000256" key="3">
    <source>
        <dbReference type="ARBA" id="ARBA00023125"/>
    </source>
</evidence>
<accession>A0A443ZR62</accession>
<evidence type="ECO:0000256" key="2">
    <source>
        <dbReference type="ARBA" id="ARBA00023015"/>
    </source>
</evidence>
<dbReference type="InterPro" id="IPR000792">
    <property type="entry name" value="Tscrpt_reg_LuxR_C"/>
</dbReference>
<dbReference type="InterPro" id="IPR036388">
    <property type="entry name" value="WH-like_DNA-bd_sf"/>
</dbReference>
<dbReference type="CDD" id="cd17535">
    <property type="entry name" value="REC_NarL-like"/>
    <property type="match status" value="1"/>
</dbReference>
<evidence type="ECO:0000256" key="1">
    <source>
        <dbReference type="ARBA" id="ARBA00022553"/>
    </source>
</evidence>
<keyword evidence="2" id="KW-0805">Transcription regulation</keyword>
<dbReference type="CDD" id="cd06170">
    <property type="entry name" value="LuxR_C_like"/>
    <property type="match status" value="1"/>
</dbReference>
<keyword evidence="3 8" id="KW-0238">DNA-binding</keyword>
<feature type="modified residue" description="4-aspartylphosphate" evidence="5">
    <location>
        <position position="55"/>
    </location>
</feature>
<keyword evidence="4" id="KW-0804">Transcription</keyword>
<evidence type="ECO:0000256" key="4">
    <source>
        <dbReference type="ARBA" id="ARBA00023163"/>
    </source>
</evidence>
<dbReference type="GO" id="GO:0006355">
    <property type="term" value="P:regulation of DNA-templated transcription"/>
    <property type="evidence" value="ECO:0007669"/>
    <property type="project" value="InterPro"/>
</dbReference>
<reference evidence="8 9" key="1">
    <citation type="submission" date="2018-06" db="EMBL/GenBank/DDBJ databases">
        <title>Bacteria isolated from soil of Wuhan.</title>
        <authorList>
            <person name="Wei X."/>
            <person name="Chunhua H."/>
        </authorList>
    </citation>
    <scope>NUCLEOTIDE SEQUENCE [LARGE SCALE GENOMIC DNA]</scope>
    <source>
        <strain evidence="9">xwS2</strain>
    </source>
</reference>
<dbReference type="GO" id="GO:0003677">
    <property type="term" value="F:DNA binding"/>
    <property type="evidence" value="ECO:0007669"/>
    <property type="project" value="UniProtKB-KW"/>
</dbReference>
<dbReference type="PROSITE" id="PS50110">
    <property type="entry name" value="RESPONSE_REGULATORY"/>
    <property type="match status" value="1"/>
</dbReference>